<dbReference type="AlphaFoldDB" id="A0ABD2CTH3"/>
<dbReference type="Gene3D" id="3.90.180.10">
    <property type="entry name" value="Medium-chain alcohol dehydrogenases, catalytic domain"/>
    <property type="match status" value="1"/>
</dbReference>
<dbReference type="Proteomes" id="UP001607303">
    <property type="component" value="Unassembled WGS sequence"/>
</dbReference>
<gene>
    <name evidence="1" type="ORF">V1477_003591</name>
</gene>
<dbReference type="EMBL" id="JAYRBN010000032">
    <property type="protein sequence ID" value="KAL2748306.1"/>
    <property type="molecule type" value="Genomic_DNA"/>
</dbReference>
<proteinExistence type="predicted"/>
<name>A0ABD2CTH3_VESMC</name>
<comment type="caution">
    <text evidence="1">The sequence shown here is derived from an EMBL/GenBank/DDBJ whole genome shotgun (WGS) entry which is preliminary data.</text>
</comment>
<keyword evidence="2" id="KW-1185">Reference proteome</keyword>
<sequence length="59" mass="6988">MQKYDSILIHTGYYEIDQATINLALREDCKIFTTMVTPKKHRFLKETFPSINENHIENS</sequence>
<organism evidence="1 2">
    <name type="scientific">Vespula maculifrons</name>
    <name type="common">Eastern yellow jacket</name>
    <name type="synonym">Wasp</name>
    <dbReference type="NCBI Taxonomy" id="7453"/>
    <lineage>
        <taxon>Eukaryota</taxon>
        <taxon>Metazoa</taxon>
        <taxon>Ecdysozoa</taxon>
        <taxon>Arthropoda</taxon>
        <taxon>Hexapoda</taxon>
        <taxon>Insecta</taxon>
        <taxon>Pterygota</taxon>
        <taxon>Neoptera</taxon>
        <taxon>Endopterygota</taxon>
        <taxon>Hymenoptera</taxon>
        <taxon>Apocrita</taxon>
        <taxon>Aculeata</taxon>
        <taxon>Vespoidea</taxon>
        <taxon>Vespidae</taxon>
        <taxon>Vespinae</taxon>
        <taxon>Vespula</taxon>
    </lineage>
</organism>
<evidence type="ECO:0000313" key="2">
    <source>
        <dbReference type="Proteomes" id="UP001607303"/>
    </source>
</evidence>
<accession>A0ABD2CTH3</accession>
<evidence type="ECO:0000313" key="1">
    <source>
        <dbReference type="EMBL" id="KAL2748306.1"/>
    </source>
</evidence>
<protein>
    <submittedName>
        <fullName evidence="1">Uncharacterized protein</fullName>
    </submittedName>
</protein>
<reference evidence="1 2" key="1">
    <citation type="journal article" date="2024" name="Ann. Entomol. Soc. Am.">
        <title>Genomic analyses of the southern and eastern yellowjacket wasps (Hymenoptera: Vespidae) reveal evolutionary signatures of social life.</title>
        <authorList>
            <person name="Catto M.A."/>
            <person name="Caine P.B."/>
            <person name="Orr S.E."/>
            <person name="Hunt B.G."/>
            <person name="Goodisman M.A.D."/>
        </authorList>
    </citation>
    <scope>NUCLEOTIDE SEQUENCE [LARGE SCALE GENOMIC DNA]</scope>
    <source>
        <strain evidence="1">232</strain>
        <tissue evidence="1">Head and thorax</tissue>
    </source>
</reference>